<dbReference type="EMBL" id="LAZR01003570">
    <property type="protein sequence ID" value="KKN16912.1"/>
    <property type="molecule type" value="Genomic_DNA"/>
</dbReference>
<accession>A0A0F9NXU6</accession>
<organism evidence="1">
    <name type="scientific">marine sediment metagenome</name>
    <dbReference type="NCBI Taxonomy" id="412755"/>
    <lineage>
        <taxon>unclassified sequences</taxon>
        <taxon>metagenomes</taxon>
        <taxon>ecological metagenomes</taxon>
    </lineage>
</organism>
<comment type="caution">
    <text evidence="1">The sequence shown here is derived from an EMBL/GenBank/DDBJ whole genome shotgun (WGS) entry which is preliminary data.</text>
</comment>
<gene>
    <name evidence="1" type="ORF">LCGC14_0971170</name>
</gene>
<evidence type="ECO:0000313" key="1">
    <source>
        <dbReference type="EMBL" id="KKN16912.1"/>
    </source>
</evidence>
<sequence length="78" mass="8968">MAKKKWIPRKGQVFSSREDLETKLVDEGWLWTGQGSDLEDGGVVGYDLVVMDEKKTLSIVVHMEPVVRVVKIQRTRIR</sequence>
<proteinExistence type="predicted"/>
<protein>
    <submittedName>
        <fullName evidence="1">Uncharacterized protein</fullName>
    </submittedName>
</protein>
<reference evidence="1" key="1">
    <citation type="journal article" date="2015" name="Nature">
        <title>Complex archaea that bridge the gap between prokaryotes and eukaryotes.</title>
        <authorList>
            <person name="Spang A."/>
            <person name="Saw J.H."/>
            <person name="Jorgensen S.L."/>
            <person name="Zaremba-Niedzwiedzka K."/>
            <person name="Martijn J."/>
            <person name="Lind A.E."/>
            <person name="van Eijk R."/>
            <person name="Schleper C."/>
            <person name="Guy L."/>
            <person name="Ettema T.J."/>
        </authorList>
    </citation>
    <scope>NUCLEOTIDE SEQUENCE</scope>
</reference>
<dbReference type="AlphaFoldDB" id="A0A0F9NXU6"/>
<name>A0A0F9NXU6_9ZZZZ</name>